<organism evidence="2 3">
    <name type="scientific">Heterobasidion irregulare (strain TC 32-1)</name>
    <dbReference type="NCBI Taxonomy" id="747525"/>
    <lineage>
        <taxon>Eukaryota</taxon>
        <taxon>Fungi</taxon>
        <taxon>Dikarya</taxon>
        <taxon>Basidiomycota</taxon>
        <taxon>Agaricomycotina</taxon>
        <taxon>Agaricomycetes</taxon>
        <taxon>Russulales</taxon>
        <taxon>Bondarzewiaceae</taxon>
        <taxon>Heterobasidion</taxon>
        <taxon>Heterobasidion annosum species complex</taxon>
    </lineage>
</organism>
<name>W4JSX1_HETIT</name>
<evidence type="ECO:0000313" key="3">
    <source>
        <dbReference type="Proteomes" id="UP000030671"/>
    </source>
</evidence>
<reference evidence="2 3" key="1">
    <citation type="journal article" date="2012" name="New Phytol.">
        <title>Insight into trade-off between wood decay and parasitism from the genome of a fungal forest pathogen.</title>
        <authorList>
            <person name="Olson A."/>
            <person name="Aerts A."/>
            <person name="Asiegbu F."/>
            <person name="Belbahri L."/>
            <person name="Bouzid O."/>
            <person name="Broberg A."/>
            <person name="Canback B."/>
            <person name="Coutinho P.M."/>
            <person name="Cullen D."/>
            <person name="Dalman K."/>
            <person name="Deflorio G."/>
            <person name="van Diepen L.T."/>
            <person name="Dunand C."/>
            <person name="Duplessis S."/>
            <person name="Durling M."/>
            <person name="Gonthier P."/>
            <person name="Grimwood J."/>
            <person name="Fossdal C.G."/>
            <person name="Hansson D."/>
            <person name="Henrissat B."/>
            <person name="Hietala A."/>
            <person name="Himmelstrand K."/>
            <person name="Hoffmeister D."/>
            <person name="Hogberg N."/>
            <person name="James T.Y."/>
            <person name="Karlsson M."/>
            <person name="Kohler A."/>
            <person name="Kues U."/>
            <person name="Lee Y.H."/>
            <person name="Lin Y.C."/>
            <person name="Lind M."/>
            <person name="Lindquist E."/>
            <person name="Lombard V."/>
            <person name="Lucas S."/>
            <person name="Lunden K."/>
            <person name="Morin E."/>
            <person name="Murat C."/>
            <person name="Park J."/>
            <person name="Raffaello T."/>
            <person name="Rouze P."/>
            <person name="Salamov A."/>
            <person name="Schmutz J."/>
            <person name="Solheim H."/>
            <person name="Stahlberg J."/>
            <person name="Velez H."/>
            <person name="de Vries R.P."/>
            <person name="Wiebenga A."/>
            <person name="Woodward S."/>
            <person name="Yakovlev I."/>
            <person name="Garbelotto M."/>
            <person name="Martin F."/>
            <person name="Grigoriev I.V."/>
            <person name="Stenlid J."/>
        </authorList>
    </citation>
    <scope>NUCLEOTIDE SEQUENCE [LARGE SCALE GENOMIC DNA]</scope>
    <source>
        <strain evidence="2 3">TC 32-1</strain>
    </source>
</reference>
<dbReference type="KEGG" id="hir:HETIRDRAFT_327843"/>
<dbReference type="EMBL" id="KI925464">
    <property type="protein sequence ID" value="ETW76638.1"/>
    <property type="molecule type" value="Genomic_DNA"/>
</dbReference>
<protein>
    <submittedName>
        <fullName evidence="2">Uncharacterized protein</fullName>
    </submittedName>
</protein>
<dbReference type="PROSITE" id="PS51257">
    <property type="entry name" value="PROKAR_LIPOPROTEIN"/>
    <property type="match status" value="1"/>
</dbReference>
<evidence type="ECO:0000256" key="1">
    <source>
        <dbReference type="SAM" id="SignalP"/>
    </source>
</evidence>
<sequence>MFARISALSAFSVLALAIATIAAAACPTGQTPLCCLTYVNINIRPNIEEKCRLIAFLILDCGHRCWLCSGRPYLRRNTPQNSPVLHCRAPQLDRDELHCELWIDVEGIWSVSDFEESDLIPWRCCVFVEYVYDRDMWLP</sequence>
<dbReference type="Proteomes" id="UP000030671">
    <property type="component" value="Unassembled WGS sequence"/>
</dbReference>
<dbReference type="RefSeq" id="XP_009551524.1">
    <property type="nucleotide sequence ID" value="XM_009553229.1"/>
</dbReference>
<accession>W4JSX1</accession>
<dbReference type="GeneID" id="20671363"/>
<feature type="chain" id="PRO_5004844943" evidence="1">
    <location>
        <begin position="25"/>
        <end position="139"/>
    </location>
</feature>
<evidence type="ECO:0000313" key="2">
    <source>
        <dbReference type="EMBL" id="ETW76638.1"/>
    </source>
</evidence>
<feature type="signal peptide" evidence="1">
    <location>
        <begin position="1"/>
        <end position="24"/>
    </location>
</feature>
<dbReference type="InParanoid" id="W4JSX1"/>
<dbReference type="HOGENOM" id="CLU_1845362_0_0_1"/>
<proteinExistence type="predicted"/>
<dbReference type="AlphaFoldDB" id="W4JSX1"/>
<keyword evidence="3" id="KW-1185">Reference proteome</keyword>
<gene>
    <name evidence="2" type="ORF">HETIRDRAFT_327843</name>
</gene>
<keyword evidence="1" id="KW-0732">Signal</keyword>